<dbReference type="SUPFAM" id="SSF46689">
    <property type="entry name" value="Homeodomain-like"/>
    <property type="match status" value="1"/>
</dbReference>
<reference evidence="6 7" key="1">
    <citation type="submission" date="2017-09" db="EMBL/GenBank/DDBJ databases">
        <authorList>
            <person name="Ehlers B."/>
            <person name="Leendertz F.H."/>
        </authorList>
    </citation>
    <scope>NUCLEOTIDE SEQUENCE [LARGE SCALE GENOMIC DNA]</scope>
    <source>
        <strain evidence="6 7">CGMCC 4.6857</strain>
    </source>
</reference>
<evidence type="ECO:0000256" key="3">
    <source>
        <dbReference type="ARBA" id="ARBA00023163"/>
    </source>
</evidence>
<dbReference type="PROSITE" id="PS50977">
    <property type="entry name" value="HTH_TETR_2"/>
    <property type="match status" value="1"/>
</dbReference>
<dbReference type="Pfam" id="PF00440">
    <property type="entry name" value="TetR_N"/>
    <property type="match status" value="1"/>
</dbReference>
<evidence type="ECO:0000259" key="5">
    <source>
        <dbReference type="PROSITE" id="PS50977"/>
    </source>
</evidence>
<dbReference type="InterPro" id="IPR050109">
    <property type="entry name" value="HTH-type_TetR-like_transc_reg"/>
</dbReference>
<accession>A0A285ID21</accession>
<proteinExistence type="predicted"/>
<dbReference type="Proteomes" id="UP000219612">
    <property type="component" value="Unassembled WGS sequence"/>
</dbReference>
<dbReference type="PANTHER" id="PTHR30055:SF238">
    <property type="entry name" value="MYCOFACTOCIN BIOSYNTHESIS TRANSCRIPTIONAL REGULATOR MFTR-RELATED"/>
    <property type="match status" value="1"/>
</dbReference>
<dbReference type="GO" id="GO:0003700">
    <property type="term" value="F:DNA-binding transcription factor activity"/>
    <property type="evidence" value="ECO:0007669"/>
    <property type="project" value="TreeGrafter"/>
</dbReference>
<organism evidence="6 7">
    <name type="scientific">Paractinoplanes atraurantiacus</name>
    <dbReference type="NCBI Taxonomy" id="1036182"/>
    <lineage>
        <taxon>Bacteria</taxon>
        <taxon>Bacillati</taxon>
        <taxon>Actinomycetota</taxon>
        <taxon>Actinomycetes</taxon>
        <taxon>Micromonosporales</taxon>
        <taxon>Micromonosporaceae</taxon>
        <taxon>Paractinoplanes</taxon>
    </lineage>
</organism>
<evidence type="ECO:0000256" key="1">
    <source>
        <dbReference type="ARBA" id="ARBA00023015"/>
    </source>
</evidence>
<feature type="domain" description="HTH tetR-type" evidence="5">
    <location>
        <begin position="6"/>
        <end position="66"/>
    </location>
</feature>
<dbReference type="PANTHER" id="PTHR30055">
    <property type="entry name" value="HTH-TYPE TRANSCRIPTIONAL REGULATOR RUTR"/>
    <property type="match status" value="1"/>
</dbReference>
<dbReference type="PRINTS" id="PR00455">
    <property type="entry name" value="HTHTETR"/>
</dbReference>
<dbReference type="Gene3D" id="1.10.357.10">
    <property type="entry name" value="Tetracycline Repressor, domain 2"/>
    <property type="match status" value="1"/>
</dbReference>
<dbReference type="OrthoDB" id="4746440at2"/>
<keyword evidence="2 4" id="KW-0238">DNA-binding</keyword>
<keyword evidence="1" id="KW-0805">Transcription regulation</keyword>
<dbReference type="InterPro" id="IPR009057">
    <property type="entry name" value="Homeodomain-like_sf"/>
</dbReference>
<dbReference type="EMBL" id="OBDY01000007">
    <property type="protein sequence ID" value="SNY45862.1"/>
    <property type="molecule type" value="Genomic_DNA"/>
</dbReference>
<dbReference type="InterPro" id="IPR001647">
    <property type="entry name" value="HTH_TetR"/>
</dbReference>
<dbReference type="GO" id="GO:0000976">
    <property type="term" value="F:transcription cis-regulatory region binding"/>
    <property type="evidence" value="ECO:0007669"/>
    <property type="project" value="TreeGrafter"/>
</dbReference>
<keyword evidence="7" id="KW-1185">Reference proteome</keyword>
<evidence type="ECO:0000256" key="2">
    <source>
        <dbReference type="ARBA" id="ARBA00023125"/>
    </source>
</evidence>
<dbReference type="RefSeq" id="WP_097321471.1">
    <property type="nucleotide sequence ID" value="NZ_OBDY01000007.1"/>
</dbReference>
<dbReference type="AlphaFoldDB" id="A0A285ID21"/>
<protein>
    <submittedName>
        <fullName evidence="6">DNA-binding transcriptional regulator, AcrR family</fullName>
    </submittedName>
</protein>
<evidence type="ECO:0000256" key="4">
    <source>
        <dbReference type="PROSITE-ProRule" id="PRU00335"/>
    </source>
</evidence>
<keyword evidence="3" id="KW-0804">Transcription</keyword>
<gene>
    <name evidence="6" type="ORF">SAMN05421748_107308</name>
</gene>
<feature type="DNA-binding region" description="H-T-H motif" evidence="4">
    <location>
        <begin position="29"/>
        <end position="48"/>
    </location>
</feature>
<name>A0A285ID21_9ACTN</name>
<evidence type="ECO:0000313" key="7">
    <source>
        <dbReference type="Proteomes" id="UP000219612"/>
    </source>
</evidence>
<sequence>MARWEPNARERLAASALDLFVERGYEGTTAAEIATRAGLAKSTFFRHFTDKREVLFSGGELLSDAFVTAIEKCPPGTTPLGVLHAALEAASFPFNPDRRDWVVKRQTVIAANTELLERELLKQAAITEAMTTALQKRGLDPRVAAVTAELGNLAFRAAFTRWTAPTNTRDFADLAHEELTASAKAATTLT</sequence>
<evidence type="ECO:0000313" key="6">
    <source>
        <dbReference type="EMBL" id="SNY45862.1"/>
    </source>
</evidence>